<name>A0A0D2LXS6_9CHLO</name>
<dbReference type="PANTHER" id="PTHR32379">
    <property type="entry name" value="GUANIDINOACETATE N-METHYLTRANSFERASE"/>
    <property type="match status" value="1"/>
</dbReference>
<dbReference type="GeneID" id="25729059"/>
<dbReference type="EMBL" id="KK103115">
    <property type="protein sequence ID" value="KIY96199.1"/>
    <property type="molecule type" value="Genomic_DNA"/>
</dbReference>
<accession>A0A0D2LXS6</accession>
<dbReference type="GO" id="GO:0005737">
    <property type="term" value="C:cytoplasm"/>
    <property type="evidence" value="ECO:0007669"/>
    <property type="project" value="TreeGrafter"/>
</dbReference>
<dbReference type="Pfam" id="PF12796">
    <property type="entry name" value="Ank_2"/>
    <property type="match status" value="1"/>
</dbReference>
<dbReference type="Gene3D" id="3.40.50.150">
    <property type="entry name" value="Vaccinia Virus protein VP39"/>
    <property type="match status" value="1"/>
</dbReference>
<dbReference type="Proteomes" id="UP000054498">
    <property type="component" value="Unassembled WGS sequence"/>
</dbReference>
<dbReference type="SMART" id="SM00248">
    <property type="entry name" value="ANK"/>
    <property type="match status" value="1"/>
</dbReference>
<dbReference type="InterPro" id="IPR029063">
    <property type="entry name" value="SAM-dependent_MTases_sf"/>
</dbReference>
<dbReference type="PROSITE" id="PS50088">
    <property type="entry name" value="ANK_REPEAT"/>
    <property type="match status" value="1"/>
</dbReference>
<dbReference type="GO" id="GO:0008757">
    <property type="term" value="F:S-adenosylmethionine-dependent methyltransferase activity"/>
    <property type="evidence" value="ECO:0007669"/>
    <property type="project" value="TreeGrafter"/>
</dbReference>
<dbReference type="OrthoDB" id="19014at2759"/>
<dbReference type="InterPro" id="IPR051038">
    <property type="entry name" value="RMT2/GAMT_Mtase"/>
</dbReference>
<feature type="repeat" description="ANK" evidence="1">
    <location>
        <begin position="36"/>
        <end position="68"/>
    </location>
</feature>
<dbReference type="InterPro" id="IPR002110">
    <property type="entry name" value="Ankyrin_rpt"/>
</dbReference>
<dbReference type="RefSeq" id="XP_013895219.1">
    <property type="nucleotide sequence ID" value="XM_014039765.1"/>
</dbReference>
<protein>
    <submittedName>
        <fullName evidence="2">Uncharacterized protein</fullName>
    </submittedName>
</protein>
<proteinExistence type="predicted"/>
<dbReference type="SUPFAM" id="SSF53335">
    <property type="entry name" value="S-adenosyl-L-methionine-dependent methyltransferases"/>
    <property type="match status" value="1"/>
</dbReference>
<sequence>MATPEQQLFESAEAGDAPRVAALIAAGADVCAPGEGGATPLMAAAEAGSPECVAALLQAGAPWNALDDDGYCAGDYANASKNADVIEMLLNWGVHNEAAGTSGGGEEGAAGAASSAYLQQKLVYDGDRLIDADGEAVMMGWELPLMVEHAKEICRSGGDVLNVGFGLGLVDEEIQEHRPRSHTIVEAHPDVHAHMLELGWGSRPGVTILFGRWQDLLPELLRRRFDGIFFDTYGW</sequence>
<evidence type="ECO:0000256" key="1">
    <source>
        <dbReference type="PROSITE-ProRule" id="PRU00023"/>
    </source>
</evidence>
<dbReference type="Gene3D" id="1.25.40.20">
    <property type="entry name" value="Ankyrin repeat-containing domain"/>
    <property type="match status" value="1"/>
</dbReference>
<dbReference type="AlphaFoldDB" id="A0A0D2LXS6"/>
<keyword evidence="3" id="KW-1185">Reference proteome</keyword>
<keyword evidence="1" id="KW-0040">ANK repeat</keyword>
<dbReference type="GO" id="GO:0005634">
    <property type="term" value="C:nucleus"/>
    <property type="evidence" value="ECO:0007669"/>
    <property type="project" value="TreeGrafter"/>
</dbReference>
<dbReference type="STRING" id="145388.A0A0D2LXS6"/>
<evidence type="ECO:0000313" key="3">
    <source>
        <dbReference type="Proteomes" id="UP000054498"/>
    </source>
</evidence>
<dbReference type="PANTHER" id="PTHR32379:SF1">
    <property type="entry name" value="GUANIDINOACETATE N-METHYLTRANSFERASE"/>
    <property type="match status" value="1"/>
</dbReference>
<dbReference type="PROSITE" id="PS50297">
    <property type="entry name" value="ANK_REP_REGION"/>
    <property type="match status" value="1"/>
</dbReference>
<reference evidence="2 3" key="1">
    <citation type="journal article" date="2013" name="BMC Genomics">
        <title>Reconstruction of the lipid metabolism for the microalga Monoraphidium neglectum from its genome sequence reveals characteristics suitable for biofuel production.</title>
        <authorList>
            <person name="Bogen C."/>
            <person name="Al-Dilaimi A."/>
            <person name="Albersmeier A."/>
            <person name="Wichmann J."/>
            <person name="Grundmann M."/>
            <person name="Rupp O."/>
            <person name="Lauersen K.J."/>
            <person name="Blifernez-Klassen O."/>
            <person name="Kalinowski J."/>
            <person name="Goesmann A."/>
            <person name="Mussgnug J.H."/>
            <person name="Kruse O."/>
        </authorList>
    </citation>
    <scope>NUCLEOTIDE SEQUENCE [LARGE SCALE GENOMIC DNA]</scope>
    <source>
        <strain evidence="2 3">SAG 48.87</strain>
    </source>
</reference>
<dbReference type="KEGG" id="mng:MNEG_11764"/>
<gene>
    <name evidence="2" type="ORF">MNEG_11764</name>
</gene>
<dbReference type="InterPro" id="IPR036770">
    <property type="entry name" value="Ankyrin_rpt-contain_sf"/>
</dbReference>
<organism evidence="2 3">
    <name type="scientific">Monoraphidium neglectum</name>
    <dbReference type="NCBI Taxonomy" id="145388"/>
    <lineage>
        <taxon>Eukaryota</taxon>
        <taxon>Viridiplantae</taxon>
        <taxon>Chlorophyta</taxon>
        <taxon>core chlorophytes</taxon>
        <taxon>Chlorophyceae</taxon>
        <taxon>CS clade</taxon>
        <taxon>Sphaeropleales</taxon>
        <taxon>Selenastraceae</taxon>
        <taxon>Monoraphidium</taxon>
    </lineage>
</organism>
<evidence type="ECO:0000313" key="2">
    <source>
        <dbReference type="EMBL" id="KIY96199.1"/>
    </source>
</evidence>
<dbReference type="SUPFAM" id="SSF48403">
    <property type="entry name" value="Ankyrin repeat"/>
    <property type="match status" value="1"/>
</dbReference>